<protein>
    <submittedName>
        <fullName evidence="2">Uncharacterized protein</fullName>
    </submittedName>
</protein>
<comment type="caution">
    <text evidence="2">The sequence shown here is derived from an EMBL/GenBank/DDBJ whole genome shotgun (WGS) entry which is preliminary data.</text>
</comment>
<reference evidence="2 3" key="1">
    <citation type="journal article" date="2018" name="Sci. Rep.">
        <title>Raphidocelis subcapitata (=Pseudokirchneriella subcapitata) provides an insight into genome evolution and environmental adaptations in the Sphaeropleales.</title>
        <authorList>
            <person name="Suzuki S."/>
            <person name="Yamaguchi H."/>
            <person name="Nakajima N."/>
            <person name="Kawachi M."/>
        </authorList>
    </citation>
    <scope>NUCLEOTIDE SEQUENCE [LARGE SCALE GENOMIC DNA]</scope>
    <source>
        <strain evidence="2 3">NIES-35</strain>
    </source>
</reference>
<feature type="signal peptide" evidence="1">
    <location>
        <begin position="1"/>
        <end position="23"/>
    </location>
</feature>
<feature type="chain" id="PRO_5015913678" evidence="1">
    <location>
        <begin position="24"/>
        <end position="297"/>
    </location>
</feature>
<accession>A0A2V0NY37</accession>
<dbReference type="Proteomes" id="UP000247498">
    <property type="component" value="Unassembled WGS sequence"/>
</dbReference>
<organism evidence="2 3">
    <name type="scientific">Raphidocelis subcapitata</name>
    <dbReference type="NCBI Taxonomy" id="307507"/>
    <lineage>
        <taxon>Eukaryota</taxon>
        <taxon>Viridiplantae</taxon>
        <taxon>Chlorophyta</taxon>
        <taxon>core chlorophytes</taxon>
        <taxon>Chlorophyceae</taxon>
        <taxon>CS clade</taxon>
        <taxon>Sphaeropleales</taxon>
        <taxon>Selenastraceae</taxon>
        <taxon>Raphidocelis</taxon>
    </lineage>
</organism>
<dbReference type="InParanoid" id="A0A2V0NY37"/>
<keyword evidence="3" id="KW-1185">Reference proteome</keyword>
<gene>
    <name evidence="2" type="ORF">Rsub_05332</name>
</gene>
<proteinExistence type="predicted"/>
<sequence length="297" mass="29168">MARHALLAAFAACLLLAALPARAQDISYEDGVSEDGPSEGYFLPWLPEVNEDPSAKLYYASAPPADVADPQGQEPPQELLESGRIFLSPEGPTMHHMGVPTTATGGGAGVCADGSKMVNCFADPCRGVACGAGETCASNYCGGCNFKCAASPLPLPAGNSGALPPGAVRKDAGPAITPRVDAPNGAFVAAFARLTGKASALGGAAKDGTRNAAAAAAAAAKNATAAAAAAAKEAAGLAGALAPAHAGANATAAPAANVTCAAGQAYSLRAKGCVRTAGVLGALRRVPCPFAKCPWNA</sequence>
<evidence type="ECO:0000313" key="2">
    <source>
        <dbReference type="EMBL" id="GBF92249.1"/>
    </source>
</evidence>
<evidence type="ECO:0000313" key="3">
    <source>
        <dbReference type="Proteomes" id="UP000247498"/>
    </source>
</evidence>
<dbReference type="EMBL" id="BDRX01000030">
    <property type="protein sequence ID" value="GBF92249.1"/>
    <property type="molecule type" value="Genomic_DNA"/>
</dbReference>
<name>A0A2V0NY37_9CHLO</name>
<evidence type="ECO:0000256" key="1">
    <source>
        <dbReference type="SAM" id="SignalP"/>
    </source>
</evidence>
<dbReference type="AlphaFoldDB" id="A0A2V0NY37"/>
<keyword evidence="1" id="KW-0732">Signal</keyword>